<feature type="domain" description="Transposase IS110-like N-terminal" evidence="1">
    <location>
        <begin position="11"/>
        <end position="163"/>
    </location>
</feature>
<dbReference type="RefSeq" id="WP_031391949.1">
    <property type="nucleotide sequence ID" value="NZ_JPNB01000002.1"/>
</dbReference>
<evidence type="ECO:0000259" key="2">
    <source>
        <dbReference type="Pfam" id="PF02371"/>
    </source>
</evidence>
<keyword evidence="4" id="KW-1185">Reference proteome</keyword>
<dbReference type="Pfam" id="PF01548">
    <property type="entry name" value="DEDD_Tnp_IS110"/>
    <property type="match status" value="1"/>
</dbReference>
<dbReference type="PANTHER" id="PTHR33055">
    <property type="entry name" value="TRANSPOSASE FOR INSERTION SEQUENCE ELEMENT IS1111A"/>
    <property type="match status" value="1"/>
</dbReference>
<feature type="domain" description="Transposase IS116/IS110/IS902 C-terminal" evidence="2">
    <location>
        <begin position="277"/>
        <end position="365"/>
    </location>
</feature>
<dbReference type="InterPro" id="IPR047650">
    <property type="entry name" value="Transpos_IS110"/>
</dbReference>
<comment type="caution">
    <text evidence="3">The sequence shown here is derived from an EMBL/GenBank/DDBJ whole genome shotgun (WGS) entry which is preliminary data.</text>
</comment>
<reference evidence="3 4" key="1">
    <citation type="submission" date="2019-03" db="EMBL/GenBank/DDBJ databases">
        <title>Genomic Encyclopedia of Type Strains, Phase IV (KMG-IV): sequencing the most valuable type-strain genomes for metagenomic binning, comparative biology and taxonomic classification.</title>
        <authorList>
            <person name="Goeker M."/>
        </authorList>
    </citation>
    <scope>NUCLEOTIDE SEQUENCE [LARGE SCALE GENOMIC DNA]</scope>
    <source>
        <strain evidence="3 4">DSM 100556</strain>
    </source>
</reference>
<dbReference type="Proteomes" id="UP000295718">
    <property type="component" value="Unassembled WGS sequence"/>
</dbReference>
<dbReference type="InterPro" id="IPR002525">
    <property type="entry name" value="Transp_IS110-like_N"/>
</dbReference>
<dbReference type="NCBIfam" id="NF033542">
    <property type="entry name" value="transpos_IS110"/>
    <property type="match status" value="1"/>
</dbReference>
<evidence type="ECO:0000259" key="1">
    <source>
        <dbReference type="Pfam" id="PF01548"/>
    </source>
</evidence>
<dbReference type="GO" id="GO:0003677">
    <property type="term" value="F:DNA binding"/>
    <property type="evidence" value="ECO:0007669"/>
    <property type="project" value="InterPro"/>
</dbReference>
<dbReference type="GO" id="GO:0006313">
    <property type="term" value="P:DNA transposition"/>
    <property type="evidence" value="ECO:0007669"/>
    <property type="project" value="InterPro"/>
</dbReference>
<accession>A0A4R1QP11</accession>
<dbReference type="OrthoDB" id="9811278at2"/>
<dbReference type="AlphaFoldDB" id="A0A4R1QP11"/>
<dbReference type="Pfam" id="PF02371">
    <property type="entry name" value="Transposase_20"/>
    <property type="match status" value="1"/>
</dbReference>
<evidence type="ECO:0000313" key="4">
    <source>
        <dbReference type="Proteomes" id="UP000295718"/>
    </source>
</evidence>
<proteinExistence type="predicted"/>
<sequence>MNVRKEDLIYVGIDLHKETHTAVILDCWNTKLGEITFANTPAEFPKLIRKVKKYCTENKQAVYGLENAYGYGRSLAVWLLEKNFIVKDVNTSLSHRQAKRRAMYKKSDSDDAQAIALATINMLEELPDACPNDAYWSLGQLVNRRDNIMRHIIRLRNQLHEQVCVAYPSYKQFFTDIGSPTALYFWNQYPSEKYLRGRTVEDLKEELIVVSHNQCSTNRCQKILEVVEMDRTEEKEYQDSRDVITRGLVKDLQHYKGQLKEIDRELENMYHSLGGTLTTIPGVSTTTAVKLLAEIGDINRFGSAAKLAKFAGIAPLRLSSAGKGKDKASKQGNRRLQATLYFLSIQMIQTSSKGTPRNPVFREYYEKRIAEGKNPKQVLICISRRLVNIIYGMLKNQTEYRMKEIRQDRENQ</sequence>
<dbReference type="InterPro" id="IPR003346">
    <property type="entry name" value="Transposase_20"/>
</dbReference>
<evidence type="ECO:0000313" key="3">
    <source>
        <dbReference type="EMBL" id="TCL54621.1"/>
    </source>
</evidence>
<organism evidence="3 4">
    <name type="scientific">Kineothrix alysoides</name>
    <dbReference type="NCBI Taxonomy" id="1469948"/>
    <lineage>
        <taxon>Bacteria</taxon>
        <taxon>Bacillati</taxon>
        <taxon>Bacillota</taxon>
        <taxon>Clostridia</taxon>
        <taxon>Lachnospirales</taxon>
        <taxon>Lachnospiraceae</taxon>
        <taxon>Kineothrix</taxon>
    </lineage>
</organism>
<dbReference type="PANTHER" id="PTHR33055:SF13">
    <property type="entry name" value="TRANSPOSASE"/>
    <property type="match status" value="1"/>
</dbReference>
<protein>
    <submittedName>
        <fullName evidence="3">Transposase</fullName>
    </submittedName>
</protein>
<dbReference type="GO" id="GO:0004803">
    <property type="term" value="F:transposase activity"/>
    <property type="evidence" value="ECO:0007669"/>
    <property type="project" value="InterPro"/>
</dbReference>
<name>A0A4R1QP11_9FIRM</name>
<dbReference type="EMBL" id="SLUO01000019">
    <property type="protein sequence ID" value="TCL54621.1"/>
    <property type="molecule type" value="Genomic_DNA"/>
</dbReference>
<gene>
    <name evidence="3" type="ORF">EDD76_11944</name>
</gene>